<reference evidence="4" key="3">
    <citation type="submission" date="2023-05" db="EMBL/GenBank/DDBJ databases">
        <authorList>
            <person name="Smith C.H."/>
        </authorList>
    </citation>
    <scope>NUCLEOTIDE SEQUENCE</scope>
    <source>
        <strain evidence="4">CHS0354</strain>
        <tissue evidence="4">Mantle</tissue>
    </source>
</reference>
<accession>A0AAE0S0R1</accession>
<feature type="compositionally biased region" description="Polar residues" evidence="2">
    <location>
        <begin position="562"/>
        <end position="573"/>
    </location>
</feature>
<dbReference type="PANTHER" id="PTHR14454">
    <property type="entry name" value="GRB2-ASSOCIATED AND REGULATOR OF MAPK PROTEIN FAMILY MEMBER"/>
    <property type="match status" value="1"/>
</dbReference>
<dbReference type="Proteomes" id="UP001195483">
    <property type="component" value="Unassembled WGS sequence"/>
</dbReference>
<keyword evidence="5" id="KW-1185">Reference proteome</keyword>
<dbReference type="EMBL" id="JAEAOA010002158">
    <property type="protein sequence ID" value="KAK3583098.1"/>
    <property type="molecule type" value="Genomic_DNA"/>
</dbReference>
<evidence type="ECO:0000256" key="1">
    <source>
        <dbReference type="ARBA" id="ARBA00022553"/>
    </source>
</evidence>
<feature type="domain" description="CABIT" evidence="3">
    <location>
        <begin position="66"/>
        <end position="334"/>
    </location>
</feature>
<evidence type="ECO:0000313" key="5">
    <source>
        <dbReference type="Proteomes" id="UP001195483"/>
    </source>
</evidence>
<evidence type="ECO:0000259" key="3">
    <source>
        <dbReference type="Pfam" id="PF12736"/>
    </source>
</evidence>
<keyword evidence="1" id="KW-0597">Phosphoprotein</keyword>
<feature type="region of interest" description="Disordered" evidence="2">
    <location>
        <begin position="562"/>
        <end position="620"/>
    </location>
</feature>
<organism evidence="4 5">
    <name type="scientific">Potamilus streckersoni</name>
    <dbReference type="NCBI Taxonomy" id="2493646"/>
    <lineage>
        <taxon>Eukaryota</taxon>
        <taxon>Metazoa</taxon>
        <taxon>Spiralia</taxon>
        <taxon>Lophotrochozoa</taxon>
        <taxon>Mollusca</taxon>
        <taxon>Bivalvia</taxon>
        <taxon>Autobranchia</taxon>
        <taxon>Heteroconchia</taxon>
        <taxon>Palaeoheterodonta</taxon>
        <taxon>Unionida</taxon>
        <taxon>Unionoidea</taxon>
        <taxon>Unionidae</taxon>
        <taxon>Ambleminae</taxon>
        <taxon>Lampsilini</taxon>
        <taxon>Potamilus</taxon>
    </lineage>
</organism>
<dbReference type="PANTHER" id="PTHR14454:SF11">
    <property type="entry name" value="SERRANO, ISOFORM F"/>
    <property type="match status" value="1"/>
</dbReference>
<sequence length="620" mass="69538">MYARWYVTDHVGYWKTALVYDNGVGTQIVQPVVMASGTREGPDFPPVCWDQDSLVTLKDILMRHDLPLVAKVVKGQFMNIGVSKFNPLKKLYQDVVVHSIKTGVKVLAHSVMRMEGRDGRTTRLVPLEQRLSIPLTYQGWFELLSEDGRSARPIESVLQLVKLYPSVSKVLVRQNIKAYLDNNDGKLTYDKTKIVLTGEQLTLLGDITLPTPENFDGKVRLLKCTDSKGIILYLSCDQKGMFTPINSGPEDFTGVFTIKEIVKRFRLPLTIRLVQGVWPKVDTNRFTGIVRLDWVYTDETAFICPTDKYNMRIYPVPTDVSIKLQMAFNVQELRLSQAMNTIIIKCNRMVTNYFNTIHLIVSVPETALKSRSHTMANLFSNSKQSIESGLVRSSIKRSKSREDILLDELDDLYGYLREGKQPPASKFTHDSDEESYWEEPEYAHIDDIRARLSLLDNKQTCPAPSSPAKRNSSYVGQISEATDITEKRTYIEDTSVQPKSHSNGEVSVMVNSNMAVDIPPPVPPRRNPRTDSCHVIHTSVEGSSSQDSGSSRGKYVSQINLHPTLQRNVSKTSHLSKDSKGSGSGWKSGSSSKDQSKDGQSSGSSSAKQNRKSSITILYL</sequence>
<reference evidence="4" key="2">
    <citation type="journal article" date="2021" name="Genome Biol. Evol.">
        <title>Developing a high-quality reference genome for a parasitic bivalve with doubly uniparental inheritance (Bivalvia: Unionida).</title>
        <authorList>
            <person name="Smith C.H."/>
        </authorList>
    </citation>
    <scope>NUCLEOTIDE SEQUENCE</scope>
    <source>
        <strain evidence="4">CHS0354</strain>
        <tissue evidence="4">Mantle</tissue>
    </source>
</reference>
<dbReference type="AlphaFoldDB" id="A0AAE0S0R1"/>
<gene>
    <name evidence="4" type="ORF">CHS0354_036834</name>
</gene>
<protein>
    <recommendedName>
        <fullName evidence="3">CABIT domain-containing protein</fullName>
    </recommendedName>
</protein>
<feature type="compositionally biased region" description="Low complexity" evidence="2">
    <location>
        <begin position="585"/>
        <end position="614"/>
    </location>
</feature>
<dbReference type="InterPro" id="IPR025946">
    <property type="entry name" value="CABIT_dom"/>
</dbReference>
<evidence type="ECO:0000256" key="2">
    <source>
        <dbReference type="SAM" id="MobiDB-lite"/>
    </source>
</evidence>
<name>A0AAE0S0R1_9BIVA</name>
<comment type="caution">
    <text evidence="4">The sequence shown here is derived from an EMBL/GenBank/DDBJ whole genome shotgun (WGS) entry which is preliminary data.</text>
</comment>
<evidence type="ECO:0000313" key="4">
    <source>
        <dbReference type="EMBL" id="KAK3583098.1"/>
    </source>
</evidence>
<proteinExistence type="predicted"/>
<reference evidence="4" key="1">
    <citation type="journal article" date="2021" name="Genome Biol. Evol.">
        <title>A High-Quality Reference Genome for a Parasitic Bivalve with Doubly Uniparental Inheritance (Bivalvia: Unionida).</title>
        <authorList>
            <person name="Smith C.H."/>
        </authorList>
    </citation>
    <scope>NUCLEOTIDE SEQUENCE</scope>
    <source>
        <strain evidence="4">CHS0354</strain>
    </source>
</reference>
<dbReference type="InterPro" id="IPR052281">
    <property type="entry name" value="GAREM"/>
</dbReference>
<dbReference type="Pfam" id="PF12736">
    <property type="entry name" value="CABIT"/>
    <property type="match status" value="1"/>
</dbReference>